<gene>
    <name evidence="6" type="ORF">GJ654_14335</name>
</gene>
<dbReference type="SUPFAM" id="SSF56300">
    <property type="entry name" value="Metallo-dependent phosphatases"/>
    <property type="match status" value="1"/>
</dbReference>
<dbReference type="Proteomes" id="UP000439113">
    <property type="component" value="Unassembled WGS sequence"/>
</dbReference>
<dbReference type="PANTHER" id="PTHR42988:SF2">
    <property type="entry name" value="CYCLIC NUCLEOTIDE PHOSPHODIESTERASE CBUA0032-RELATED"/>
    <property type="match status" value="1"/>
</dbReference>
<evidence type="ECO:0000256" key="1">
    <source>
        <dbReference type="ARBA" id="ARBA00022723"/>
    </source>
</evidence>
<dbReference type="InterPro" id="IPR004843">
    <property type="entry name" value="Calcineurin-like_PHP"/>
</dbReference>
<evidence type="ECO:0000256" key="4">
    <source>
        <dbReference type="ARBA" id="ARBA00025742"/>
    </source>
</evidence>
<dbReference type="EMBL" id="WNKS01000014">
    <property type="protein sequence ID" value="MTV32164.1"/>
    <property type="molecule type" value="Genomic_DNA"/>
</dbReference>
<dbReference type="Pfam" id="PF00149">
    <property type="entry name" value="Metallophos"/>
    <property type="match status" value="1"/>
</dbReference>
<evidence type="ECO:0000313" key="7">
    <source>
        <dbReference type="Proteomes" id="UP000439113"/>
    </source>
</evidence>
<evidence type="ECO:0000256" key="3">
    <source>
        <dbReference type="ARBA" id="ARBA00023004"/>
    </source>
</evidence>
<dbReference type="GO" id="GO:0016787">
    <property type="term" value="F:hydrolase activity"/>
    <property type="evidence" value="ECO:0007669"/>
    <property type="project" value="UniProtKB-KW"/>
</dbReference>
<comment type="caution">
    <text evidence="6">The sequence shown here is derived from an EMBL/GenBank/DDBJ whole genome shotgun (WGS) entry which is preliminary data.</text>
</comment>
<dbReference type="InterPro" id="IPR029052">
    <property type="entry name" value="Metallo-depent_PP-like"/>
</dbReference>
<dbReference type="RefSeq" id="WP_155446859.1">
    <property type="nucleotide sequence ID" value="NZ_JAOQNR010000011.1"/>
</dbReference>
<dbReference type="Gene3D" id="3.60.21.10">
    <property type="match status" value="1"/>
</dbReference>
<organism evidence="6 7">
    <name type="scientific">Rhodoblastus acidophilus</name>
    <name type="common">Rhodopseudomonas acidophila</name>
    <dbReference type="NCBI Taxonomy" id="1074"/>
    <lineage>
        <taxon>Bacteria</taxon>
        <taxon>Pseudomonadati</taxon>
        <taxon>Pseudomonadota</taxon>
        <taxon>Alphaproteobacteria</taxon>
        <taxon>Hyphomicrobiales</taxon>
        <taxon>Rhodoblastaceae</taxon>
        <taxon>Rhodoblastus</taxon>
    </lineage>
</organism>
<evidence type="ECO:0000259" key="5">
    <source>
        <dbReference type="Pfam" id="PF00149"/>
    </source>
</evidence>
<dbReference type="OrthoDB" id="9794568at2"/>
<proteinExistence type="inferred from homology"/>
<feature type="domain" description="Calcineurin-like phosphoesterase" evidence="5">
    <location>
        <begin position="4"/>
        <end position="221"/>
    </location>
</feature>
<reference evidence="6 7" key="1">
    <citation type="submission" date="2019-11" db="EMBL/GenBank/DDBJ databases">
        <title>Whole-genome sequence of a Rhodoblastus acidophilus DSM 142.</title>
        <authorList>
            <person name="Kyndt J.A."/>
            <person name="Meyer T.E."/>
        </authorList>
    </citation>
    <scope>NUCLEOTIDE SEQUENCE [LARGE SCALE GENOMIC DNA]</scope>
    <source>
        <strain evidence="6 7">DSM 142</strain>
    </source>
</reference>
<keyword evidence="3" id="KW-0408">Iron</keyword>
<keyword evidence="1" id="KW-0479">Metal-binding</keyword>
<dbReference type="GO" id="GO:0046872">
    <property type="term" value="F:metal ion binding"/>
    <property type="evidence" value="ECO:0007669"/>
    <property type="project" value="UniProtKB-KW"/>
</dbReference>
<protein>
    <submittedName>
        <fullName evidence="6">Metallophosphoesterase</fullName>
    </submittedName>
</protein>
<evidence type="ECO:0000256" key="2">
    <source>
        <dbReference type="ARBA" id="ARBA00022801"/>
    </source>
</evidence>
<dbReference type="InterPro" id="IPR050884">
    <property type="entry name" value="CNP_phosphodiesterase-III"/>
</dbReference>
<comment type="similarity">
    <text evidence="4">Belongs to the cyclic nucleotide phosphodiesterase class-III family.</text>
</comment>
<name>A0A6N8DTJ6_RHOAC</name>
<accession>A0A6N8DTJ6</accession>
<evidence type="ECO:0000313" key="6">
    <source>
        <dbReference type="EMBL" id="MTV32164.1"/>
    </source>
</evidence>
<keyword evidence="2" id="KW-0378">Hydrolase</keyword>
<sequence>MAIFRLAHLSDPHIGPLPRPKWRELLGKRATGYINWRRGRHRAHDMDALTALVADLRAHKPDHVALTGDICNIGLPGEFSFAAQWMRTLGEPADVSLAPGNHDAYLRASVRHMVREWRPWIIGDDEDGKFPFLRRREGVAIIGLCSGVPTLPFVAAGKLGAAQLDRLEDMLAATRGDMRVVLLHHPPVDGGGAIRNLQDHRDFADVLARHGAELVLHGHAHSITRKSMIGPAGPIPVLGIGSASSIGRNPTRRAAYYLIDIDPKLRRLHISVRQLGPDGQFHVIATQQPNEVWRRA</sequence>
<dbReference type="PANTHER" id="PTHR42988">
    <property type="entry name" value="PHOSPHOHYDROLASE"/>
    <property type="match status" value="1"/>
</dbReference>
<dbReference type="AlphaFoldDB" id="A0A6N8DTJ6"/>